<organism evidence="2 3">
    <name type="scientific">Hyphomonas beringensis</name>
    <dbReference type="NCBI Taxonomy" id="1280946"/>
    <lineage>
        <taxon>Bacteria</taxon>
        <taxon>Pseudomonadati</taxon>
        <taxon>Pseudomonadota</taxon>
        <taxon>Alphaproteobacteria</taxon>
        <taxon>Hyphomonadales</taxon>
        <taxon>Hyphomonadaceae</taxon>
        <taxon>Hyphomonas</taxon>
    </lineage>
</organism>
<keyword evidence="1" id="KW-0472">Membrane</keyword>
<proteinExistence type="predicted"/>
<dbReference type="STRING" id="1280946.HY29_06515"/>
<keyword evidence="1" id="KW-1133">Transmembrane helix</keyword>
<keyword evidence="1" id="KW-0812">Transmembrane</keyword>
<name>A0A062U2Y5_9PROT</name>
<dbReference type="AlphaFoldDB" id="A0A062U2Y5"/>
<reference evidence="2 3" key="1">
    <citation type="journal article" date="2014" name="Antonie Van Leeuwenhoek">
        <title>Hyphomonas beringensis sp. nov. and Hyphomonas chukchiensis sp. nov., isolated from surface seawater of the Bering Sea and Chukchi Sea.</title>
        <authorList>
            <person name="Li C."/>
            <person name="Lai Q."/>
            <person name="Li G."/>
            <person name="Dong C."/>
            <person name="Wang J."/>
            <person name="Liao Y."/>
            <person name="Shao Z."/>
        </authorList>
    </citation>
    <scope>NUCLEOTIDE SEQUENCE [LARGE SCALE GENOMIC DNA]</scope>
    <source>
        <strain evidence="2 3">25B14_1</strain>
    </source>
</reference>
<evidence type="ECO:0000313" key="3">
    <source>
        <dbReference type="Proteomes" id="UP000027037"/>
    </source>
</evidence>
<keyword evidence="3" id="KW-1185">Reference proteome</keyword>
<dbReference type="Proteomes" id="UP000027037">
    <property type="component" value="Unassembled WGS sequence"/>
</dbReference>
<dbReference type="PATRIC" id="fig|1280946.3.peg.3398"/>
<comment type="caution">
    <text evidence="2">The sequence shown here is derived from an EMBL/GenBank/DDBJ whole genome shotgun (WGS) entry which is preliminary data.</text>
</comment>
<evidence type="ECO:0008006" key="4">
    <source>
        <dbReference type="Google" id="ProtNLM"/>
    </source>
</evidence>
<gene>
    <name evidence="2" type="ORF">HY29_06515</name>
</gene>
<sequence length="99" mass="10627">MTGKTETILKAEAESDYAALKDDIAMLRGDLKSIIEDVRGLAKVKAQDGMEKGKDLADKAGTQFKETRSEVETQIRDNPLAAVGIAFGAGLIIAMMRGK</sequence>
<feature type="transmembrane region" description="Helical" evidence="1">
    <location>
        <begin position="79"/>
        <end position="96"/>
    </location>
</feature>
<dbReference type="EMBL" id="AWFF01000098">
    <property type="protein sequence ID" value="KCZ50999.1"/>
    <property type="molecule type" value="Genomic_DNA"/>
</dbReference>
<dbReference type="eggNOG" id="COG4575">
    <property type="taxonomic scope" value="Bacteria"/>
</dbReference>
<evidence type="ECO:0000256" key="1">
    <source>
        <dbReference type="SAM" id="Phobius"/>
    </source>
</evidence>
<protein>
    <recommendedName>
        <fullName evidence="4">DUF883 domain-containing protein</fullName>
    </recommendedName>
</protein>
<dbReference type="OrthoDB" id="7631965at2"/>
<evidence type="ECO:0000313" key="2">
    <source>
        <dbReference type="EMBL" id="KCZ50999.1"/>
    </source>
</evidence>
<dbReference type="RefSeq" id="WP_034799402.1">
    <property type="nucleotide sequence ID" value="NZ_AWFF01000098.1"/>
</dbReference>
<accession>A0A062U2Y5</accession>